<protein>
    <submittedName>
        <fullName evidence="1">PilD-dependent protein pddA</fullName>
    </submittedName>
</protein>
<dbReference type="PROSITE" id="PS00409">
    <property type="entry name" value="PROKAR_NTER_METHYL"/>
    <property type="match status" value="1"/>
</dbReference>
<gene>
    <name evidence="1" type="primary">xcpT_1</name>
    <name evidence="1" type="ORF">NCTC11647_02562</name>
</gene>
<evidence type="ECO:0000313" key="1">
    <source>
        <dbReference type="EMBL" id="SPY29362.1"/>
    </source>
</evidence>
<sequence length="200" mass="21336">MNKQQGFSLIELVIVIIVVGILAATAMPRFLNITEQAKKAAVEGMAGGYATAVISARAQWEAYGRPTMQGVSGAVNSVDYDGSEFLLTKASNQDGVRMGYPYALSIDGSSKPFSAMAPQDCVDLLENLLQNPPRASLDQQSIPSGNNVFFVSMLGSGSEKACRYYQTTSAKNSSGIADITTGHYFTYTPATGRVEVNINN</sequence>
<proteinExistence type="predicted"/>
<dbReference type="InterPro" id="IPR012902">
    <property type="entry name" value="N_methyl_site"/>
</dbReference>
<organism evidence="1 2">
    <name type="scientific">Photobacterium damselae</name>
    <dbReference type="NCBI Taxonomy" id="38293"/>
    <lineage>
        <taxon>Bacteria</taxon>
        <taxon>Pseudomonadati</taxon>
        <taxon>Pseudomonadota</taxon>
        <taxon>Gammaproteobacteria</taxon>
        <taxon>Vibrionales</taxon>
        <taxon>Vibrionaceae</taxon>
        <taxon>Photobacterium</taxon>
    </lineage>
</organism>
<dbReference type="InterPro" id="IPR045584">
    <property type="entry name" value="Pilin-like"/>
</dbReference>
<accession>A0A2T3QMS9</accession>
<dbReference type="SUPFAM" id="SSF54523">
    <property type="entry name" value="Pili subunits"/>
    <property type="match status" value="1"/>
</dbReference>
<dbReference type="EMBL" id="UATL01000001">
    <property type="protein sequence ID" value="SPY29362.1"/>
    <property type="molecule type" value="Genomic_DNA"/>
</dbReference>
<dbReference type="RefSeq" id="WP_005303615.1">
    <property type="nucleotide sequence ID" value="NZ_CP018297.1"/>
</dbReference>
<dbReference type="Proteomes" id="UP000251647">
    <property type="component" value="Unassembled WGS sequence"/>
</dbReference>
<dbReference type="PANTHER" id="PTHR30093:SF46">
    <property type="entry name" value="MSHA MINOR PILIN PROTEIN MSHB"/>
    <property type="match status" value="1"/>
</dbReference>
<dbReference type="Gene3D" id="3.30.700.10">
    <property type="entry name" value="Glycoprotein, Type 4 Pilin"/>
    <property type="match status" value="1"/>
</dbReference>
<dbReference type="PANTHER" id="PTHR30093">
    <property type="entry name" value="GENERAL SECRETION PATHWAY PROTEIN G"/>
    <property type="match status" value="1"/>
</dbReference>
<dbReference type="OrthoDB" id="5815618at2"/>
<dbReference type="NCBIfam" id="TIGR02532">
    <property type="entry name" value="IV_pilin_GFxxxE"/>
    <property type="match status" value="1"/>
</dbReference>
<dbReference type="Pfam" id="PF07963">
    <property type="entry name" value="N_methyl"/>
    <property type="match status" value="1"/>
</dbReference>
<reference evidence="1 2" key="1">
    <citation type="submission" date="2018-06" db="EMBL/GenBank/DDBJ databases">
        <authorList>
            <consortium name="Pathogen Informatics"/>
            <person name="Doyle S."/>
        </authorList>
    </citation>
    <scope>NUCLEOTIDE SEQUENCE [LARGE SCALE GENOMIC DNA]</scope>
    <source>
        <strain evidence="1 2">NCTC11647</strain>
    </source>
</reference>
<name>A0A2T3QMS9_PHODM</name>
<evidence type="ECO:0000313" key="2">
    <source>
        <dbReference type="Proteomes" id="UP000251647"/>
    </source>
</evidence>
<dbReference type="AlphaFoldDB" id="A0A2T3QMS9"/>